<name>A0ABQ5E8F4_9ASTR</name>
<organism evidence="1 2">
    <name type="scientific">Tanacetum coccineum</name>
    <dbReference type="NCBI Taxonomy" id="301880"/>
    <lineage>
        <taxon>Eukaryota</taxon>
        <taxon>Viridiplantae</taxon>
        <taxon>Streptophyta</taxon>
        <taxon>Embryophyta</taxon>
        <taxon>Tracheophyta</taxon>
        <taxon>Spermatophyta</taxon>
        <taxon>Magnoliopsida</taxon>
        <taxon>eudicotyledons</taxon>
        <taxon>Gunneridae</taxon>
        <taxon>Pentapetalae</taxon>
        <taxon>asterids</taxon>
        <taxon>campanulids</taxon>
        <taxon>Asterales</taxon>
        <taxon>Asteraceae</taxon>
        <taxon>Asteroideae</taxon>
        <taxon>Anthemideae</taxon>
        <taxon>Anthemidinae</taxon>
        <taxon>Tanacetum</taxon>
    </lineage>
</organism>
<evidence type="ECO:0000313" key="1">
    <source>
        <dbReference type="EMBL" id="GJT47136.1"/>
    </source>
</evidence>
<dbReference type="EMBL" id="BQNB010016043">
    <property type="protein sequence ID" value="GJT47136.1"/>
    <property type="molecule type" value="Genomic_DNA"/>
</dbReference>
<keyword evidence="2" id="KW-1185">Reference proteome</keyword>
<reference evidence="1" key="1">
    <citation type="journal article" date="2022" name="Int. J. Mol. Sci.">
        <title>Draft Genome of Tanacetum Coccineum: Genomic Comparison of Closely Related Tanacetum-Family Plants.</title>
        <authorList>
            <person name="Yamashiro T."/>
            <person name="Shiraishi A."/>
            <person name="Nakayama K."/>
            <person name="Satake H."/>
        </authorList>
    </citation>
    <scope>NUCLEOTIDE SEQUENCE</scope>
</reference>
<accession>A0ABQ5E8F4</accession>
<evidence type="ECO:0000313" key="2">
    <source>
        <dbReference type="Proteomes" id="UP001151760"/>
    </source>
</evidence>
<dbReference type="PANTHER" id="PTHR47150">
    <property type="entry name" value="OS12G0169200 PROTEIN"/>
    <property type="match status" value="1"/>
</dbReference>
<proteinExistence type="predicted"/>
<protein>
    <submittedName>
        <fullName evidence="1">ALP1-like protein</fullName>
    </submittedName>
</protein>
<comment type="caution">
    <text evidence="1">The sequence shown here is derived from an EMBL/GenBank/DDBJ whole genome shotgun (WGS) entry which is preliminary data.</text>
</comment>
<dbReference type="PANTHER" id="PTHR47150:SF5">
    <property type="entry name" value="OS07G0546750 PROTEIN"/>
    <property type="match status" value="1"/>
</dbReference>
<reference evidence="1" key="2">
    <citation type="submission" date="2022-01" db="EMBL/GenBank/DDBJ databases">
        <authorList>
            <person name="Yamashiro T."/>
            <person name="Shiraishi A."/>
            <person name="Satake H."/>
            <person name="Nakayama K."/>
        </authorList>
    </citation>
    <scope>NUCLEOTIDE SEQUENCE</scope>
</reference>
<dbReference type="Pfam" id="PF04827">
    <property type="entry name" value="Plant_tran"/>
    <property type="match status" value="1"/>
</dbReference>
<sequence>MDPNNHDDYDTYDHYDVYFQSDYDRFTQDYEAYEHFVALCEQEVGGSSSAPKRRRTYIPRERESAEQRLLEDYFGNDEFEPKYPEEKFRRRYRMSSTLFNKIVNNILSYDVEPIPEYFTYFKPRYDATGRLSIGPILKCTSAIRQLAYGTAPDAFDEYLQIAERTSRECLDNFTKCIHVLYVEKFLRKPTAADIEKTYQLHEQKHGLPGMLGSIDCMHWDWRNCPKALHGQFKRRDHKYPTIMLEAVADQRLWIWHAYFGVPGANNDLNVLYGSPLFDDELADTAPECPFVVNGHTYRKCYYLADGIYPAWSTFVKTFPVARDEKSLKFKRVQEAARKDIERAFGVLQGRWGIIRQPARPYQINTLKRIMYCCIMLHNMILDDEGFEVNMRDLFVNPAPNIQRDWVERCDLHIRKSKELRDRKTHIDLRQDLVEHLSNNH</sequence>
<gene>
    <name evidence="1" type="ORF">Tco_0955851</name>
</gene>
<dbReference type="InterPro" id="IPR006912">
    <property type="entry name" value="Harbinger_derived_prot"/>
</dbReference>
<dbReference type="Proteomes" id="UP001151760">
    <property type="component" value="Unassembled WGS sequence"/>
</dbReference>